<evidence type="ECO:0000256" key="4">
    <source>
        <dbReference type="ARBA" id="ARBA00022695"/>
    </source>
</evidence>
<dbReference type="EC" id="2.4.2.31" evidence="9"/>
<dbReference type="GO" id="GO:0016779">
    <property type="term" value="F:nucleotidyltransferase activity"/>
    <property type="evidence" value="ECO:0007669"/>
    <property type="project" value="UniProtKB-KW"/>
</dbReference>
<dbReference type="Gene3D" id="3.90.176.10">
    <property type="entry name" value="Toxin ADP-ribosyltransferase, Chain A, domain 1"/>
    <property type="match status" value="1"/>
</dbReference>
<feature type="repeat" description="TPR" evidence="8">
    <location>
        <begin position="563"/>
        <end position="596"/>
    </location>
</feature>
<evidence type="ECO:0000256" key="9">
    <source>
        <dbReference type="RuleBase" id="RU361228"/>
    </source>
</evidence>
<comment type="similarity">
    <text evidence="1 9">Belongs to the Arg-specific ADP-ribosyltransferase family.</text>
</comment>
<dbReference type="InterPro" id="IPR000768">
    <property type="entry name" value="ART"/>
</dbReference>
<dbReference type="PANTHER" id="PTHR45641">
    <property type="entry name" value="TETRATRICOPEPTIDE REPEAT PROTEIN (AFU_ORTHOLOGUE AFUA_6G03870)"/>
    <property type="match status" value="1"/>
</dbReference>
<dbReference type="SUPFAM" id="SSF56399">
    <property type="entry name" value="ADP-ribosylation"/>
    <property type="match status" value="1"/>
</dbReference>
<dbReference type="InterPro" id="IPR011990">
    <property type="entry name" value="TPR-like_helical_dom_sf"/>
</dbReference>
<evidence type="ECO:0000256" key="6">
    <source>
        <dbReference type="ARBA" id="ARBA00022803"/>
    </source>
</evidence>
<accession>A0A818TTR0</accession>
<gene>
    <name evidence="11" type="ORF">JBS370_LOCUS8378</name>
</gene>
<dbReference type="SUPFAM" id="SSF48452">
    <property type="entry name" value="TPR-like"/>
    <property type="match status" value="1"/>
</dbReference>
<evidence type="ECO:0000256" key="1">
    <source>
        <dbReference type="ARBA" id="ARBA00009558"/>
    </source>
</evidence>
<keyword evidence="4" id="KW-0548">Nucleotidyltransferase</keyword>
<name>A0A818TTR0_9BILA</name>
<dbReference type="PROSITE" id="PS50005">
    <property type="entry name" value="TPR"/>
    <property type="match status" value="4"/>
</dbReference>
<dbReference type="PROSITE" id="PS50293">
    <property type="entry name" value="TPR_REGION"/>
    <property type="match status" value="1"/>
</dbReference>
<evidence type="ECO:0000256" key="10">
    <source>
        <dbReference type="SAM" id="MobiDB-lite"/>
    </source>
</evidence>
<keyword evidence="6 8" id="KW-0802">TPR repeat</keyword>
<feature type="repeat" description="TPR" evidence="8">
    <location>
        <begin position="479"/>
        <end position="512"/>
    </location>
</feature>
<evidence type="ECO:0000256" key="5">
    <source>
        <dbReference type="ARBA" id="ARBA00022737"/>
    </source>
</evidence>
<keyword evidence="2 9" id="KW-0328">Glycosyltransferase</keyword>
<dbReference type="Pfam" id="PF01129">
    <property type="entry name" value="ART"/>
    <property type="match status" value="1"/>
</dbReference>
<evidence type="ECO:0000256" key="7">
    <source>
        <dbReference type="ARBA" id="ARBA00047597"/>
    </source>
</evidence>
<dbReference type="EMBL" id="CAJOBD010000530">
    <property type="protein sequence ID" value="CAF3683779.1"/>
    <property type="molecule type" value="Genomic_DNA"/>
</dbReference>
<evidence type="ECO:0000256" key="8">
    <source>
        <dbReference type="PROSITE-ProRule" id="PRU00339"/>
    </source>
</evidence>
<keyword evidence="9" id="KW-0521">NADP</keyword>
<dbReference type="Gene3D" id="1.25.40.10">
    <property type="entry name" value="Tetratricopeptide repeat domain"/>
    <property type="match status" value="2"/>
</dbReference>
<dbReference type="SMART" id="SM00028">
    <property type="entry name" value="TPR"/>
    <property type="match status" value="6"/>
</dbReference>
<dbReference type="Proteomes" id="UP000663836">
    <property type="component" value="Unassembled WGS sequence"/>
</dbReference>
<dbReference type="GO" id="GO:0106274">
    <property type="term" value="F:NAD+-protein-arginine ADP-ribosyltransferase activity"/>
    <property type="evidence" value="ECO:0007669"/>
    <property type="project" value="UniProtKB-EC"/>
</dbReference>
<keyword evidence="5" id="KW-0677">Repeat</keyword>
<dbReference type="Pfam" id="PF13174">
    <property type="entry name" value="TPR_6"/>
    <property type="match status" value="1"/>
</dbReference>
<evidence type="ECO:0000256" key="3">
    <source>
        <dbReference type="ARBA" id="ARBA00022679"/>
    </source>
</evidence>
<reference evidence="11" key="1">
    <citation type="submission" date="2021-02" db="EMBL/GenBank/DDBJ databases">
        <authorList>
            <person name="Nowell W R."/>
        </authorList>
    </citation>
    <scope>NUCLEOTIDE SEQUENCE</scope>
</reference>
<dbReference type="PANTHER" id="PTHR45641:SF19">
    <property type="entry name" value="NEPHROCYSTIN-3"/>
    <property type="match status" value="1"/>
</dbReference>
<dbReference type="InterPro" id="IPR019734">
    <property type="entry name" value="TPR_rpt"/>
</dbReference>
<sequence>MAQKNTKLSTTTSSKQTSTMSKPVNTQSSVKTIQSQEQSIVKTTSIKYPQDIIENYIIIWLDPNLDFSKEENQKLINQLRSIVNTIETLTDINQCIKFLEQIKNEKVFLIISDCFIKEIASFEEKFTQLNSIYIFCDQILKSNEIIQAYKKGKGIFTQMKLLCNELKKEIHQLNHDLLPISIISTSSSTNLNELDPSFMYFQLLKEIVFKMKYDRKIDIQQLTNYCRPIYDKDEDERRRIIEFQDNYGQQTPIWWYTLECFLYHMLNKALRTMEIETIIKMAFFIRDLHEQIKQLHLKLDINEIPTTLYRGQGMFNEDFEKLKKTKDGLLSFNYFLSTTTAITIAKRFASSNQHDSKKTAILFEIKIDPSISSVPFTPISNLSDCPLEEEILFSMSSVFRIGTIEEIDDHLWKVNLTLTDDRDPLLKRLTDHMRISLGDGSGWRQLGQLMIKMGKFDKALEIYNVLLKNVDSNDKAENAFLHNQLGYIWKQKGELKEAFSHYEESVNISRTYMSDIDPRLSSIYSNIGGILKKLGDSNRALKFYQLVLMIDLAAPKPNQLEIAIDHNNIGSVLDDQGKYGEALKSYEQALDIKLTHLPPHHPSLASTYSNIGLIHRKMGDYSTALSFYDKTLQIQQKSLPPKHPSLIVTHGKLAIVLEDLHRYDEAIGHAEKAVNIATDAFGSQHPEVEKRQQYLDKLQQENKNAIKQ</sequence>
<feature type="repeat" description="TPR" evidence="8">
    <location>
        <begin position="605"/>
        <end position="638"/>
    </location>
</feature>
<protein>
    <recommendedName>
        <fullName evidence="9">NAD(P)(+)--arginine ADP-ribosyltransferase</fullName>
        <ecNumber evidence="9">2.4.2.31</ecNumber>
    </recommendedName>
    <alternativeName>
        <fullName evidence="9">Mono(ADP-ribosyl)transferase</fullName>
    </alternativeName>
</protein>
<evidence type="ECO:0000256" key="2">
    <source>
        <dbReference type="ARBA" id="ARBA00022676"/>
    </source>
</evidence>
<comment type="catalytic activity">
    <reaction evidence="7 9">
        <text>L-arginyl-[protein] + NAD(+) = N(omega)-(ADP-D-ribosyl)-L-arginyl-[protein] + nicotinamide + H(+)</text>
        <dbReference type="Rhea" id="RHEA:19149"/>
        <dbReference type="Rhea" id="RHEA-COMP:10532"/>
        <dbReference type="Rhea" id="RHEA-COMP:15087"/>
        <dbReference type="ChEBI" id="CHEBI:15378"/>
        <dbReference type="ChEBI" id="CHEBI:17154"/>
        <dbReference type="ChEBI" id="CHEBI:29965"/>
        <dbReference type="ChEBI" id="CHEBI:57540"/>
        <dbReference type="ChEBI" id="CHEBI:142554"/>
        <dbReference type="EC" id="2.4.2.31"/>
    </reaction>
</comment>
<feature type="compositionally biased region" description="Low complexity" evidence="10">
    <location>
        <begin position="1"/>
        <end position="22"/>
    </location>
</feature>
<proteinExistence type="inferred from homology"/>
<keyword evidence="3 9" id="KW-0808">Transferase</keyword>
<feature type="repeat" description="TPR" evidence="8">
    <location>
        <begin position="440"/>
        <end position="473"/>
    </location>
</feature>
<keyword evidence="9" id="KW-0520">NAD</keyword>
<dbReference type="Pfam" id="PF13424">
    <property type="entry name" value="TPR_12"/>
    <property type="match status" value="2"/>
</dbReference>
<dbReference type="AlphaFoldDB" id="A0A818TTR0"/>
<organism evidence="11 12">
    <name type="scientific">Rotaria sordida</name>
    <dbReference type="NCBI Taxonomy" id="392033"/>
    <lineage>
        <taxon>Eukaryota</taxon>
        <taxon>Metazoa</taxon>
        <taxon>Spiralia</taxon>
        <taxon>Gnathifera</taxon>
        <taxon>Rotifera</taxon>
        <taxon>Eurotatoria</taxon>
        <taxon>Bdelloidea</taxon>
        <taxon>Philodinida</taxon>
        <taxon>Philodinidae</taxon>
        <taxon>Rotaria</taxon>
    </lineage>
</organism>
<evidence type="ECO:0000313" key="12">
    <source>
        <dbReference type="Proteomes" id="UP000663836"/>
    </source>
</evidence>
<comment type="caution">
    <text evidence="11">The sequence shown here is derived from an EMBL/GenBank/DDBJ whole genome shotgun (WGS) entry which is preliminary data.</text>
</comment>
<dbReference type="PROSITE" id="PS51996">
    <property type="entry name" value="TR_MART"/>
    <property type="match status" value="1"/>
</dbReference>
<evidence type="ECO:0000313" key="11">
    <source>
        <dbReference type="EMBL" id="CAF3683779.1"/>
    </source>
</evidence>
<feature type="region of interest" description="Disordered" evidence="10">
    <location>
        <begin position="1"/>
        <end position="30"/>
    </location>
</feature>